<evidence type="ECO:0000256" key="2">
    <source>
        <dbReference type="ARBA" id="ARBA00022741"/>
    </source>
</evidence>
<dbReference type="GO" id="GO:0003924">
    <property type="term" value="F:GTPase activity"/>
    <property type="evidence" value="ECO:0007669"/>
    <property type="project" value="InterPro"/>
</dbReference>
<dbReference type="SMR" id="A0A6C1DRB8"/>
<evidence type="ECO:0000256" key="1">
    <source>
        <dbReference type="ARBA" id="ARBA00006270"/>
    </source>
</evidence>
<feature type="compositionally biased region" description="Low complexity" evidence="8">
    <location>
        <begin position="188"/>
        <end position="203"/>
    </location>
</feature>
<keyword evidence="3" id="KW-0342">GTP-binding</keyword>
<dbReference type="InterPro" id="IPR050209">
    <property type="entry name" value="Rab_GTPases_membrane_traffic"/>
</dbReference>
<dbReference type="PROSITE" id="PS51421">
    <property type="entry name" value="RAS"/>
    <property type="match status" value="1"/>
</dbReference>
<dbReference type="SMART" id="SM00173">
    <property type="entry name" value="RAS"/>
    <property type="match status" value="1"/>
</dbReference>
<evidence type="ECO:0000256" key="3">
    <source>
        <dbReference type="ARBA" id="ARBA00023134"/>
    </source>
</evidence>
<feature type="compositionally biased region" description="Polar residues" evidence="8">
    <location>
        <begin position="204"/>
        <end position="223"/>
    </location>
</feature>
<dbReference type="PRINTS" id="PR00449">
    <property type="entry name" value="RASTRNSFRMNG"/>
</dbReference>
<dbReference type="OrthoDB" id="9989112at2759"/>
<dbReference type="GO" id="GO:0000139">
    <property type="term" value="C:Golgi membrane"/>
    <property type="evidence" value="ECO:0007669"/>
    <property type="project" value="UniProtKB-SubCell"/>
</dbReference>
<dbReference type="InterPro" id="IPR027417">
    <property type="entry name" value="P-loop_NTPase"/>
</dbReference>
<dbReference type="PANTHER" id="PTHR47979">
    <property type="entry name" value="DRAB11-RELATED"/>
    <property type="match status" value="1"/>
</dbReference>
<dbReference type="FunFam" id="3.40.50.300:FF:000067">
    <property type="entry name" value="ras-related protein RABA1f"/>
    <property type="match status" value="1"/>
</dbReference>
<dbReference type="Proteomes" id="UP000501346">
    <property type="component" value="Chromosome ScV"/>
</dbReference>
<dbReference type="InterPro" id="IPR005225">
    <property type="entry name" value="Small_GTP-bd"/>
</dbReference>
<comment type="subcellular location">
    <subcellularLocation>
        <location evidence="7">Golgi apparatus membrane</location>
        <topology evidence="7">Lipid-anchor</topology>
    </subcellularLocation>
</comment>
<dbReference type="GO" id="GO:0005829">
    <property type="term" value="C:cytosol"/>
    <property type="evidence" value="ECO:0007669"/>
    <property type="project" value="GOC"/>
</dbReference>
<name>A0A6C1DRB8_SACPS</name>
<keyword evidence="4" id="KW-0472">Membrane</keyword>
<keyword evidence="2" id="KW-0547">Nucleotide-binding</keyword>
<dbReference type="SMART" id="SM00176">
    <property type="entry name" value="RAN"/>
    <property type="match status" value="1"/>
</dbReference>
<dbReference type="PROSITE" id="PS51420">
    <property type="entry name" value="RHO"/>
    <property type="match status" value="1"/>
</dbReference>
<evidence type="ECO:0000256" key="7">
    <source>
        <dbReference type="ARBA" id="ARBA00037794"/>
    </source>
</evidence>
<dbReference type="SUPFAM" id="SSF52540">
    <property type="entry name" value="P-loop containing nucleoside triphosphate hydrolases"/>
    <property type="match status" value="1"/>
</dbReference>
<reference evidence="9 10" key="1">
    <citation type="journal article" date="2019" name="BMC Genomics">
        <title>Chromosome level assembly and comparative genome analysis confirm lager-brewing yeasts originated from a single hybridization.</title>
        <authorList>
            <person name="Salazar A.N."/>
            <person name="Gorter de Vries A.R."/>
            <person name="van den Broek M."/>
            <person name="Brouwers N."/>
            <person name="de la Torre Cortes P."/>
            <person name="Kuijpers N.G.A."/>
            <person name="Daran J.G."/>
            <person name="Abeel T."/>
        </authorList>
    </citation>
    <scope>NUCLEOTIDE SEQUENCE [LARGE SCALE GENOMIC DNA]</scope>
    <source>
        <strain evidence="9 10">CBS 1483</strain>
    </source>
</reference>
<evidence type="ECO:0000313" key="10">
    <source>
        <dbReference type="Proteomes" id="UP000501346"/>
    </source>
</evidence>
<keyword evidence="6" id="KW-0636">Prenylation</keyword>
<dbReference type="PROSITE" id="PS51419">
    <property type="entry name" value="RAB"/>
    <property type="match status" value="1"/>
</dbReference>
<dbReference type="InterPro" id="IPR001806">
    <property type="entry name" value="Small_GTPase"/>
</dbReference>
<dbReference type="AlphaFoldDB" id="A0A6C1DRB8"/>
<evidence type="ECO:0000256" key="6">
    <source>
        <dbReference type="ARBA" id="ARBA00023289"/>
    </source>
</evidence>
<protein>
    <submittedName>
        <fullName evidence="9">Rab GTPase ypt31</fullName>
    </submittedName>
</protein>
<dbReference type="NCBIfam" id="TIGR00231">
    <property type="entry name" value="small_GTP"/>
    <property type="match status" value="1"/>
</dbReference>
<dbReference type="GO" id="GO:0006887">
    <property type="term" value="P:exocytosis"/>
    <property type="evidence" value="ECO:0007669"/>
    <property type="project" value="UniProtKB-ARBA"/>
</dbReference>
<sequence>MSSEDYGYDYDLLFKIVLIGDSGVGKSNLLSRFTKNEFNMDSKSTIGVEFATRTLEIDGKRIKAQIWDTAGQERYRAITSAYYRGAVGALIVYDISKSSSYENCNHWLSELRENADDNVAVGLIGNKSDLAHLRAVPTEESKTFAQENQLLFTETSALNSENVDKAFEELINTIYQKVSKHQMDLGDSSANGNANGASAPNGPTISLTPTPNENKKANGNNCC</sequence>
<dbReference type="Gene3D" id="3.40.50.300">
    <property type="entry name" value="P-loop containing nucleotide triphosphate hydrolases"/>
    <property type="match status" value="1"/>
</dbReference>
<dbReference type="GO" id="GO:0005768">
    <property type="term" value="C:endosome"/>
    <property type="evidence" value="ECO:0007669"/>
    <property type="project" value="UniProtKB-ARBA"/>
</dbReference>
<dbReference type="GO" id="GO:0034498">
    <property type="term" value="P:early endosome to Golgi transport"/>
    <property type="evidence" value="ECO:0007669"/>
    <property type="project" value="UniProtKB-ARBA"/>
</dbReference>
<dbReference type="SMART" id="SM00175">
    <property type="entry name" value="RAB"/>
    <property type="match status" value="1"/>
</dbReference>
<comment type="similarity">
    <text evidence="1">Belongs to the small GTPase superfamily. Rab family.</text>
</comment>
<evidence type="ECO:0000313" key="9">
    <source>
        <dbReference type="EMBL" id="QID79123.1"/>
    </source>
</evidence>
<dbReference type="CDD" id="cd01868">
    <property type="entry name" value="Rab11_like"/>
    <property type="match status" value="1"/>
</dbReference>
<dbReference type="EMBL" id="CP048986">
    <property type="protein sequence ID" value="QID79123.1"/>
    <property type="molecule type" value="Genomic_DNA"/>
</dbReference>
<dbReference type="SMART" id="SM00174">
    <property type="entry name" value="RHO"/>
    <property type="match status" value="1"/>
</dbReference>
<accession>A0A6C1DRB8</accession>
<dbReference type="GO" id="GO:0005525">
    <property type="term" value="F:GTP binding"/>
    <property type="evidence" value="ECO:0007669"/>
    <property type="project" value="UniProtKB-KW"/>
</dbReference>
<keyword evidence="10" id="KW-1185">Reference proteome</keyword>
<proteinExistence type="inferred from homology"/>
<feature type="region of interest" description="Disordered" evidence="8">
    <location>
        <begin position="185"/>
        <end position="223"/>
    </location>
</feature>
<organism evidence="9 10">
    <name type="scientific">Saccharomyces pastorianus</name>
    <name type="common">Lager yeast</name>
    <name type="synonym">Saccharomyces cerevisiae x Saccharomyces eubayanus</name>
    <dbReference type="NCBI Taxonomy" id="27292"/>
    <lineage>
        <taxon>Eukaryota</taxon>
        <taxon>Fungi</taxon>
        <taxon>Dikarya</taxon>
        <taxon>Ascomycota</taxon>
        <taxon>Saccharomycotina</taxon>
        <taxon>Saccharomycetes</taxon>
        <taxon>Saccharomycetales</taxon>
        <taxon>Saccharomycetaceae</taxon>
        <taxon>Saccharomyces</taxon>
    </lineage>
</organism>
<evidence type="ECO:0000256" key="8">
    <source>
        <dbReference type="SAM" id="MobiDB-lite"/>
    </source>
</evidence>
<gene>
    <name evidence="9" type="primary">YPT31_1</name>
    <name evidence="9" type="ORF">GRS66_001363</name>
</gene>
<evidence type="ECO:0000256" key="4">
    <source>
        <dbReference type="ARBA" id="ARBA00023136"/>
    </source>
</evidence>
<dbReference type="Pfam" id="PF00071">
    <property type="entry name" value="Ras"/>
    <property type="match status" value="1"/>
</dbReference>
<evidence type="ECO:0000256" key="5">
    <source>
        <dbReference type="ARBA" id="ARBA00023288"/>
    </source>
</evidence>
<keyword evidence="5" id="KW-0449">Lipoprotein</keyword>